<feature type="signal peptide" evidence="1">
    <location>
        <begin position="1"/>
        <end position="32"/>
    </location>
</feature>
<dbReference type="RefSeq" id="WP_142101264.1">
    <property type="nucleotide sequence ID" value="NZ_VIGH01000007.1"/>
</dbReference>
<dbReference type="AlphaFoldDB" id="A0A541B4E7"/>
<protein>
    <recommendedName>
        <fullName evidence="4">Secreted protein</fullName>
    </recommendedName>
</protein>
<evidence type="ECO:0008006" key="4">
    <source>
        <dbReference type="Google" id="ProtNLM"/>
    </source>
</evidence>
<dbReference type="EMBL" id="VIGH01000007">
    <property type="protein sequence ID" value="TQF67188.1"/>
    <property type="molecule type" value="Genomic_DNA"/>
</dbReference>
<proteinExistence type="predicted"/>
<name>A0A541B4E7_9NOCA</name>
<dbReference type="Proteomes" id="UP000316256">
    <property type="component" value="Unassembled WGS sequence"/>
</dbReference>
<feature type="chain" id="PRO_5021845606" description="Secreted protein" evidence="1">
    <location>
        <begin position="33"/>
        <end position="90"/>
    </location>
</feature>
<evidence type="ECO:0000313" key="3">
    <source>
        <dbReference type="Proteomes" id="UP000316256"/>
    </source>
</evidence>
<organism evidence="2 3">
    <name type="scientific">Rhodococcus spelaei</name>
    <dbReference type="NCBI Taxonomy" id="2546320"/>
    <lineage>
        <taxon>Bacteria</taxon>
        <taxon>Bacillati</taxon>
        <taxon>Actinomycetota</taxon>
        <taxon>Actinomycetes</taxon>
        <taxon>Mycobacteriales</taxon>
        <taxon>Nocardiaceae</taxon>
        <taxon>Rhodococcus</taxon>
    </lineage>
</organism>
<comment type="caution">
    <text evidence="2">The sequence shown here is derived from an EMBL/GenBank/DDBJ whole genome shotgun (WGS) entry which is preliminary data.</text>
</comment>
<reference evidence="2 3" key="1">
    <citation type="submission" date="2019-06" db="EMBL/GenBank/DDBJ databases">
        <title>Rhodococcus spaelei sp. nov., isolated from a cave.</title>
        <authorList>
            <person name="Lee S.D."/>
        </authorList>
    </citation>
    <scope>NUCLEOTIDE SEQUENCE [LARGE SCALE GENOMIC DNA]</scope>
    <source>
        <strain evidence="2 3">C9-5</strain>
    </source>
</reference>
<evidence type="ECO:0000313" key="2">
    <source>
        <dbReference type="EMBL" id="TQF67188.1"/>
    </source>
</evidence>
<keyword evidence="3" id="KW-1185">Reference proteome</keyword>
<gene>
    <name evidence="2" type="ORF">FK531_16640</name>
</gene>
<evidence type="ECO:0000256" key="1">
    <source>
        <dbReference type="SAM" id="SignalP"/>
    </source>
</evidence>
<keyword evidence="1" id="KW-0732">Signal</keyword>
<accession>A0A541B4E7</accession>
<sequence length="90" mass="8733">MSRSLARRCASVLVATALLGGGLALGGGTASAAEPAGGSLSGPLAGLLGIPVYGDFPSIGCDEFTCNFSPSRILVAAPQILVSQLAISGS</sequence>